<dbReference type="RefSeq" id="WP_043215909.1">
    <property type="nucleotide sequence ID" value="NZ_AP022055.1"/>
</dbReference>
<proteinExistence type="predicted"/>
<organism evidence="1 2">
    <name type="scientific">Pseudomonas putida</name>
    <name type="common">Arthrobacter siderocapsulatus</name>
    <dbReference type="NCBI Taxonomy" id="303"/>
    <lineage>
        <taxon>Bacteria</taxon>
        <taxon>Pseudomonadati</taxon>
        <taxon>Pseudomonadota</taxon>
        <taxon>Gammaproteobacteria</taxon>
        <taxon>Pseudomonadales</taxon>
        <taxon>Pseudomonadaceae</taxon>
        <taxon>Pseudomonas</taxon>
    </lineage>
</organism>
<reference evidence="1 2" key="1">
    <citation type="submission" date="2019-12" db="EMBL/GenBank/DDBJ databases">
        <title>complete genome sequences of Pseudomonas putida str. WP8-W18-CRE-01 isolated from wastewater treatment plant effluent.</title>
        <authorList>
            <person name="Sekizuka T."/>
            <person name="Itokawa K."/>
            <person name="Yatsu K."/>
            <person name="Inamine Y."/>
            <person name="Kuroda M."/>
        </authorList>
    </citation>
    <scope>NUCLEOTIDE SEQUENCE [LARGE SCALE GENOMIC DNA]</scope>
    <source>
        <strain evidence="1 2">WP8-W18-CRE-01</strain>
    </source>
</reference>
<evidence type="ECO:0000313" key="2">
    <source>
        <dbReference type="Proteomes" id="UP000515680"/>
    </source>
</evidence>
<dbReference type="AlphaFoldDB" id="A0A6S5CZJ4"/>
<sequence>MATAKEVEKARTAAAWQARKERFDHGAGLIINGEPGEKLKRVLRAQGAKSIHEIEAVGRDKETGLYVYIQNAGMKGGMYHVVGKHLDDFHKVGAYSNAQIRELVISAVTTGRHVATQGQNRPVYQIQYGGRLVRVAVSVAANGYVIGANISKPGDTTRAPEARWNPL</sequence>
<protein>
    <submittedName>
        <fullName evidence="1">Uncharacterized protein</fullName>
    </submittedName>
</protein>
<dbReference type="EMBL" id="AP022227">
    <property type="protein sequence ID" value="BBT39711.1"/>
    <property type="molecule type" value="Genomic_DNA"/>
</dbReference>
<gene>
    <name evidence="1" type="ORF">WP8W18C01_20520</name>
</gene>
<name>A0A6S5CZJ4_PSEPU</name>
<accession>A0A6S5CZJ4</accession>
<dbReference type="Proteomes" id="UP000515680">
    <property type="component" value="Chromosome"/>
</dbReference>
<evidence type="ECO:0000313" key="1">
    <source>
        <dbReference type="EMBL" id="BBT39711.1"/>
    </source>
</evidence>